<evidence type="ECO:0000313" key="2">
    <source>
        <dbReference type="EMBL" id="MBX55370.1"/>
    </source>
</evidence>
<reference evidence="2" key="1">
    <citation type="submission" date="2018-02" db="EMBL/GenBank/DDBJ databases">
        <title>Rhizophora mucronata_Transcriptome.</title>
        <authorList>
            <person name="Meera S.P."/>
            <person name="Sreeshan A."/>
            <person name="Augustine A."/>
        </authorList>
    </citation>
    <scope>NUCLEOTIDE SEQUENCE</scope>
    <source>
        <tissue evidence="2">Leaf</tissue>
    </source>
</reference>
<keyword evidence="1" id="KW-0812">Transmembrane</keyword>
<proteinExistence type="predicted"/>
<name>A0A2P2PKV3_RHIMU</name>
<protein>
    <submittedName>
        <fullName evidence="2">Uncharacterized protein</fullName>
    </submittedName>
</protein>
<evidence type="ECO:0000256" key="1">
    <source>
        <dbReference type="SAM" id="Phobius"/>
    </source>
</evidence>
<keyword evidence="1" id="KW-0472">Membrane</keyword>
<organism evidence="2">
    <name type="scientific">Rhizophora mucronata</name>
    <name type="common">Asiatic mangrove</name>
    <dbReference type="NCBI Taxonomy" id="61149"/>
    <lineage>
        <taxon>Eukaryota</taxon>
        <taxon>Viridiplantae</taxon>
        <taxon>Streptophyta</taxon>
        <taxon>Embryophyta</taxon>
        <taxon>Tracheophyta</taxon>
        <taxon>Spermatophyta</taxon>
        <taxon>Magnoliopsida</taxon>
        <taxon>eudicotyledons</taxon>
        <taxon>Gunneridae</taxon>
        <taxon>Pentapetalae</taxon>
        <taxon>rosids</taxon>
        <taxon>fabids</taxon>
        <taxon>Malpighiales</taxon>
        <taxon>Rhizophoraceae</taxon>
        <taxon>Rhizophora</taxon>
    </lineage>
</organism>
<dbReference type="EMBL" id="GGEC01074886">
    <property type="protein sequence ID" value="MBX55370.1"/>
    <property type="molecule type" value="Transcribed_RNA"/>
</dbReference>
<keyword evidence="1" id="KW-1133">Transmembrane helix</keyword>
<sequence>MQLHANKYWRAQLHLCMLPLPLIIYGSLSLAIKSSLFGASSRWRCPSSNKMLLNQKQSALFMEMTLRPLTPLMAGMD</sequence>
<accession>A0A2P2PKV3</accession>
<dbReference type="AlphaFoldDB" id="A0A2P2PKV3"/>
<feature type="transmembrane region" description="Helical" evidence="1">
    <location>
        <begin position="12"/>
        <end position="32"/>
    </location>
</feature>